<proteinExistence type="predicted"/>
<protein>
    <recommendedName>
        <fullName evidence="3">Tail terminator</fullName>
    </recommendedName>
</protein>
<accession>A8LZZ0</accession>
<organism evidence="1">
    <name type="scientific">Salinispora arenicola (strain CNS-205)</name>
    <dbReference type="NCBI Taxonomy" id="391037"/>
    <lineage>
        <taxon>Bacteria</taxon>
        <taxon>Bacillati</taxon>
        <taxon>Actinomycetota</taxon>
        <taxon>Actinomycetes</taxon>
        <taxon>Micromonosporales</taxon>
        <taxon>Micromonosporaceae</taxon>
        <taxon>Salinispora</taxon>
    </lineage>
</organism>
<evidence type="ECO:0008006" key="3">
    <source>
        <dbReference type="Google" id="ProtNLM"/>
    </source>
</evidence>
<dbReference type="EMBL" id="CP000850">
    <property type="protein sequence ID" value="ABV99555.1"/>
    <property type="molecule type" value="Genomic_DNA"/>
</dbReference>
<gene>
    <name evidence="1" type="ordered locus">Sare_3711</name>
    <name evidence="2" type="ordered locus">Sare_3762</name>
</gene>
<dbReference type="eggNOG" id="ENOG5031T2N">
    <property type="taxonomic scope" value="Bacteria"/>
</dbReference>
<reference evidence="1" key="1">
    <citation type="submission" date="2007-10" db="EMBL/GenBank/DDBJ databases">
        <title>Complete sequence of Salinispora arenicola CNS-205.</title>
        <authorList>
            <consortium name="US DOE Joint Genome Institute"/>
            <person name="Copeland A."/>
            <person name="Lucas S."/>
            <person name="Lapidus A."/>
            <person name="Barry K."/>
            <person name="Glavina del Rio T."/>
            <person name="Dalin E."/>
            <person name="Tice H."/>
            <person name="Pitluck S."/>
            <person name="Foster B."/>
            <person name="Schmutz J."/>
            <person name="Larimer F."/>
            <person name="Land M."/>
            <person name="Hauser L."/>
            <person name="Kyrpides N."/>
            <person name="Ivanova N."/>
            <person name="Jensen P.R."/>
            <person name="Moore B.S."/>
            <person name="Penn K."/>
            <person name="Jenkins C."/>
            <person name="Udwary D."/>
            <person name="Xiang L."/>
            <person name="Gontang E."/>
            <person name="Richardson P."/>
        </authorList>
    </citation>
    <scope>NUCLEOTIDE SEQUENCE [LARGE SCALE GENOMIC DNA]</scope>
    <source>
        <strain evidence="1">CNS-205</strain>
    </source>
</reference>
<dbReference type="KEGG" id="saq:Sare_3711"/>
<evidence type="ECO:0000313" key="1">
    <source>
        <dbReference type="EMBL" id="ABV99504.1"/>
    </source>
</evidence>
<dbReference type="HOGENOM" id="CLU_1853787_0_0_11"/>
<evidence type="ECO:0000313" key="2">
    <source>
        <dbReference type="EMBL" id="ABV99555.1"/>
    </source>
</evidence>
<name>A8LZZ0_SALAI</name>
<dbReference type="PATRIC" id="fig|391037.6.peg.3791"/>
<dbReference type="STRING" id="391037.Sare_3711"/>
<dbReference type="EMBL" id="CP000850">
    <property type="protein sequence ID" value="ABV99504.1"/>
    <property type="molecule type" value="Genomic_DNA"/>
</dbReference>
<dbReference type="KEGG" id="saq:Sare_3762"/>
<dbReference type="OrthoDB" id="3695298at2"/>
<sequence>MNLTDVMRDIAARLATIDDSWSVYPYPPGTVSAPAAVVSYPDTYTYDATYGRGSDELTLTVALVAGRVHDDSTRDQLSTWLAGTGDTSVKAGLEADEGNYTAFDSIHVAGVEFDTTTIGSNTHMVALVEVRIAGQGGQ</sequence>
<dbReference type="AlphaFoldDB" id="A8LZZ0"/>